<keyword evidence="11 17" id="KW-0460">Magnesium</keyword>
<feature type="binding site" evidence="17">
    <location>
        <position position="100"/>
    </location>
    <ligand>
        <name>Zn(2+)</name>
        <dbReference type="ChEBI" id="CHEBI:29105"/>
    </ligand>
</feature>
<feature type="binding site" evidence="17">
    <location>
        <position position="8"/>
    </location>
    <ligand>
        <name>Mg(2+)</name>
        <dbReference type="ChEBI" id="CHEBI:18420"/>
    </ligand>
</feature>
<evidence type="ECO:0000256" key="17">
    <source>
        <dbReference type="PIRSR" id="PIRSR004682-4"/>
    </source>
</evidence>
<dbReference type="GO" id="GO:0034200">
    <property type="term" value="F:D-glycero-beta-D-manno-heptose 1,7-bisphosphate 7-phosphatase activity"/>
    <property type="evidence" value="ECO:0007669"/>
    <property type="project" value="UniProtKB-EC"/>
</dbReference>
<evidence type="ECO:0000256" key="7">
    <source>
        <dbReference type="ARBA" id="ARBA00022490"/>
    </source>
</evidence>
<reference evidence="18 19" key="1">
    <citation type="submission" date="2016-12" db="EMBL/GenBank/DDBJ databases">
        <title>Thioflexothrix psekupsii D3 genome sequencing and assembly.</title>
        <authorList>
            <person name="Fomenkov A."/>
            <person name="Vincze T."/>
            <person name="Grabovich M."/>
            <person name="Anton B.P."/>
            <person name="Dubinina G."/>
            <person name="Orlova M."/>
            <person name="Belousova E."/>
            <person name="Roberts R.J."/>
        </authorList>
    </citation>
    <scope>NUCLEOTIDE SEQUENCE [LARGE SCALE GENOMIC DNA]</scope>
    <source>
        <strain evidence="18">D3</strain>
    </source>
</reference>
<dbReference type="InterPro" id="IPR036412">
    <property type="entry name" value="HAD-like_sf"/>
</dbReference>
<comment type="subunit">
    <text evidence="6">Monomer.</text>
</comment>
<feature type="site" description="Stabilizes the phosphoryl group" evidence="16">
    <location>
        <position position="51"/>
    </location>
</feature>
<dbReference type="Proteomes" id="UP000194798">
    <property type="component" value="Unassembled WGS sequence"/>
</dbReference>
<dbReference type="PANTHER" id="PTHR42891:SF1">
    <property type="entry name" value="D-GLYCERO-BETA-D-MANNO-HEPTOSE-1,7-BISPHOSPHATE 7-PHOSPHATASE"/>
    <property type="match status" value="1"/>
</dbReference>
<dbReference type="NCBIfam" id="TIGR01662">
    <property type="entry name" value="HAD-SF-IIIA"/>
    <property type="match status" value="1"/>
</dbReference>
<evidence type="ECO:0000256" key="14">
    <source>
        <dbReference type="PIRNR" id="PIRNR004682"/>
    </source>
</evidence>
<proteinExistence type="inferred from homology"/>
<dbReference type="InterPro" id="IPR006549">
    <property type="entry name" value="HAD-SF_hydro_IIIA"/>
</dbReference>
<feature type="site" description="Stabilizes the phosphoryl group" evidence="16">
    <location>
        <position position="102"/>
    </location>
</feature>
<organism evidence="18 19">
    <name type="scientific">Thioflexithrix psekupsensis</name>
    <dbReference type="NCBI Taxonomy" id="1570016"/>
    <lineage>
        <taxon>Bacteria</taxon>
        <taxon>Pseudomonadati</taxon>
        <taxon>Pseudomonadota</taxon>
        <taxon>Gammaproteobacteria</taxon>
        <taxon>Thiotrichales</taxon>
        <taxon>Thioflexithrix</taxon>
    </lineage>
</organism>
<dbReference type="NCBIfam" id="NF006506">
    <property type="entry name" value="PRK08942.1"/>
    <property type="match status" value="1"/>
</dbReference>
<feature type="site" description="Contributes to substrate recognition" evidence="16">
    <location>
        <position position="101"/>
    </location>
</feature>
<evidence type="ECO:0000256" key="11">
    <source>
        <dbReference type="ARBA" id="ARBA00022842"/>
    </source>
</evidence>
<evidence type="ECO:0000256" key="5">
    <source>
        <dbReference type="ARBA" id="ARBA00004708"/>
    </source>
</evidence>
<dbReference type="InterPro" id="IPR004446">
    <property type="entry name" value="Heptose_bisP_phosphatase"/>
</dbReference>
<dbReference type="EC" id="3.1.3.-" evidence="14"/>
<keyword evidence="9 14" id="KW-0378">Hydrolase</keyword>
<dbReference type="CDD" id="cd07503">
    <property type="entry name" value="HAD_HisB-N"/>
    <property type="match status" value="1"/>
</dbReference>
<dbReference type="AlphaFoldDB" id="A0A251X4R8"/>
<dbReference type="Gene3D" id="3.40.50.1000">
    <property type="entry name" value="HAD superfamily/HAD-like"/>
    <property type="match status" value="1"/>
</dbReference>
<dbReference type="GO" id="GO:0005737">
    <property type="term" value="C:cytoplasm"/>
    <property type="evidence" value="ECO:0007669"/>
    <property type="project" value="UniProtKB-SubCell"/>
</dbReference>
<keyword evidence="10 17" id="KW-0862">Zinc</keyword>
<evidence type="ECO:0000256" key="16">
    <source>
        <dbReference type="PIRSR" id="PIRSR004682-3"/>
    </source>
</evidence>
<comment type="subcellular location">
    <subcellularLocation>
        <location evidence="4 14">Cytoplasm</location>
    </subcellularLocation>
</comment>
<dbReference type="EMBL" id="MSLT01000023">
    <property type="protein sequence ID" value="OUD12503.1"/>
    <property type="molecule type" value="Genomic_DNA"/>
</dbReference>
<accession>A0A251X4R8</accession>
<keyword evidence="12 14" id="KW-0119">Carbohydrate metabolism</keyword>
<evidence type="ECO:0000256" key="4">
    <source>
        <dbReference type="ARBA" id="ARBA00004496"/>
    </source>
</evidence>
<evidence type="ECO:0000313" key="19">
    <source>
        <dbReference type="Proteomes" id="UP000194798"/>
    </source>
</evidence>
<comment type="catalytic activity">
    <reaction evidence="1">
        <text>D-glycero-beta-D-manno-heptose 1,7-bisphosphate + H2O = D-glycero-beta-D-manno-heptose 1-phosphate + phosphate</text>
        <dbReference type="Rhea" id="RHEA:28518"/>
        <dbReference type="ChEBI" id="CHEBI:15377"/>
        <dbReference type="ChEBI" id="CHEBI:43474"/>
        <dbReference type="ChEBI" id="CHEBI:60208"/>
        <dbReference type="ChEBI" id="CHEBI:61593"/>
        <dbReference type="EC" id="3.1.3.82"/>
    </reaction>
</comment>
<feature type="binding site" evidence="17">
    <location>
        <position position="10"/>
    </location>
    <ligand>
        <name>Mg(2+)</name>
        <dbReference type="ChEBI" id="CHEBI:18420"/>
    </ligand>
</feature>
<evidence type="ECO:0000256" key="1">
    <source>
        <dbReference type="ARBA" id="ARBA00001226"/>
    </source>
</evidence>
<dbReference type="SUPFAM" id="SSF56784">
    <property type="entry name" value="HAD-like"/>
    <property type="match status" value="1"/>
</dbReference>
<dbReference type="RefSeq" id="WP_245391619.1">
    <property type="nucleotide sequence ID" value="NZ_MSLT01000023.1"/>
</dbReference>
<keyword evidence="7 14" id="KW-0963">Cytoplasm</keyword>
<dbReference type="GO" id="GO:0005975">
    <property type="term" value="P:carbohydrate metabolic process"/>
    <property type="evidence" value="ECO:0007669"/>
    <property type="project" value="InterPro"/>
</dbReference>
<dbReference type="GO" id="GO:0046872">
    <property type="term" value="F:metal ion binding"/>
    <property type="evidence" value="ECO:0007669"/>
    <property type="project" value="UniProtKB-KW"/>
</dbReference>
<sequence length="182" mass="19779">MTKLVILDRDGVVNYDSANYIKSAEEWHAIPGSLEAIARLNQAGYRIVIATNQSGLSRGLFTPDDLTEIHLKMHRELAAVGGHIEAIFFCPHADTEQCQCRKPKPGLLHDIANRLGLSLSGVYLVGDALRDLQAAIVAGARPVLVLTGKGRKTLADLEGFKDVLIYDDLAAFVDALLTTEDN</sequence>
<keyword evidence="8 17" id="KW-0479">Metal-binding</keyword>
<dbReference type="InterPro" id="IPR006543">
    <property type="entry name" value="Histidinol-phos"/>
</dbReference>
<feature type="active site" description="Nucleophile" evidence="15">
    <location>
        <position position="8"/>
    </location>
</feature>
<evidence type="ECO:0000256" key="9">
    <source>
        <dbReference type="ARBA" id="ARBA00022801"/>
    </source>
</evidence>
<dbReference type="Pfam" id="PF13242">
    <property type="entry name" value="Hydrolase_like"/>
    <property type="match status" value="1"/>
</dbReference>
<comment type="similarity">
    <text evidence="13 14">Belongs to the gmhB family.</text>
</comment>
<feature type="active site" description="Proton donor" evidence="15">
    <location>
        <position position="10"/>
    </location>
</feature>
<evidence type="ECO:0000256" key="13">
    <source>
        <dbReference type="ARBA" id="ARBA00061616"/>
    </source>
</evidence>
<protein>
    <recommendedName>
        <fullName evidence="14">D,D-heptose 1,7-bisphosphate phosphatase</fullName>
        <ecNumber evidence="14">3.1.3.-</ecNumber>
    </recommendedName>
</protein>
<keyword evidence="19" id="KW-1185">Reference proteome</keyword>
<evidence type="ECO:0000256" key="12">
    <source>
        <dbReference type="ARBA" id="ARBA00023277"/>
    </source>
</evidence>
<evidence type="ECO:0000256" key="15">
    <source>
        <dbReference type="PIRSR" id="PIRSR004682-1"/>
    </source>
</evidence>
<evidence type="ECO:0000256" key="3">
    <source>
        <dbReference type="ARBA" id="ARBA00001947"/>
    </source>
</evidence>
<comment type="caution">
    <text evidence="18">The sequence shown here is derived from an EMBL/GenBank/DDBJ whole genome shotgun (WGS) entry which is preliminary data.</text>
</comment>
<dbReference type="FunFam" id="3.40.50.1000:FF:000168">
    <property type="entry name" value="D,D-heptose 1,7-bisphosphate phosphatase"/>
    <property type="match status" value="1"/>
</dbReference>
<evidence type="ECO:0000313" key="18">
    <source>
        <dbReference type="EMBL" id="OUD12503.1"/>
    </source>
</evidence>
<comment type="cofactor">
    <cofactor evidence="2 17">
        <name>Mg(2+)</name>
        <dbReference type="ChEBI" id="CHEBI:18420"/>
    </cofactor>
</comment>
<feature type="binding site" evidence="17">
    <location>
        <position position="92"/>
    </location>
    <ligand>
        <name>Zn(2+)</name>
        <dbReference type="ChEBI" id="CHEBI:29105"/>
    </ligand>
</feature>
<dbReference type="InterPro" id="IPR023214">
    <property type="entry name" value="HAD_sf"/>
</dbReference>
<feature type="binding site" evidence="17">
    <location>
        <position position="127"/>
    </location>
    <ligand>
        <name>Mg(2+)</name>
        <dbReference type="ChEBI" id="CHEBI:18420"/>
    </ligand>
</feature>
<evidence type="ECO:0000256" key="6">
    <source>
        <dbReference type="ARBA" id="ARBA00011245"/>
    </source>
</evidence>
<gene>
    <name evidence="18" type="ORF">TPSD3_15515</name>
</gene>
<dbReference type="PIRSF" id="PIRSF004682">
    <property type="entry name" value="GmhB"/>
    <property type="match status" value="1"/>
</dbReference>
<dbReference type="NCBIfam" id="TIGR01656">
    <property type="entry name" value="Histidinol-ppas"/>
    <property type="match status" value="1"/>
</dbReference>
<name>A0A251X4R8_9GAMM</name>
<evidence type="ECO:0000256" key="10">
    <source>
        <dbReference type="ARBA" id="ARBA00022833"/>
    </source>
</evidence>
<feature type="binding site" evidence="17">
    <location>
        <position position="98"/>
    </location>
    <ligand>
        <name>Zn(2+)</name>
        <dbReference type="ChEBI" id="CHEBI:29105"/>
    </ligand>
</feature>
<dbReference type="PANTHER" id="PTHR42891">
    <property type="entry name" value="D-GLYCERO-BETA-D-MANNO-HEPTOSE-1,7-BISPHOSPHATE 7-PHOSPHATASE"/>
    <property type="match status" value="1"/>
</dbReference>
<feature type="binding site" evidence="17">
    <location>
        <position position="90"/>
    </location>
    <ligand>
        <name>Zn(2+)</name>
        <dbReference type="ChEBI" id="CHEBI:29105"/>
    </ligand>
</feature>
<evidence type="ECO:0000256" key="8">
    <source>
        <dbReference type="ARBA" id="ARBA00022723"/>
    </source>
</evidence>
<comment type="cofactor">
    <cofactor evidence="3 17">
        <name>Zn(2+)</name>
        <dbReference type="ChEBI" id="CHEBI:29105"/>
    </cofactor>
</comment>
<comment type="pathway">
    <text evidence="5">Nucleotide-sugar biosynthesis; ADP-L-glycero-beta-D-manno-heptose biosynthesis; ADP-L-glycero-beta-D-manno-heptose from D-glycero-beta-D-manno-heptose 7-phosphate: step 2/4.</text>
</comment>
<evidence type="ECO:0000256" key="2">
    <source>
        <dbReference type="ARBA" id="ARBA00001946"/>
    </source>
</evidence>